<dbReference type="NCBIfam" id="TIGR00455">
    <property type="entry name" value="apsK"/>
    <property type="match status" value="1"/>
</dbReference>
<keyword evidence="8" id="KW-0472">Membrane</keyword>
<keyword evidence="4 7" id="KW-0808">Transferase</keyword>
<dbReference type="UniPathway" id="UPA00140">
    <property type="reaction ID" value="UER00205"/>
</dbReference>
<evidence type="ECO:0000259" key="10">
    <source>
        <dbReference type="Pfam" id="PF09834"/>
    </source>
</evidence>
<feature type="transmembrane region" description="Helical" evidence="8">
    <location>
        <begin position="14"/>
        <end position="32"/>
    </location>
</feature>
<dbReference type="STRING" id="392484.LP43_2245"/>
<dbReference type="InterPro" id="IPR050512">
    <property type="entry name" value="Sulf_AdTrans/APS_kinase"/>
</dbReference>
<dbReference type="AlphaFoldDB" id="A0A0A0BES9"/>
<evidence type="ECO:0000256" key="2">
    <source>
        <dbReference type="ARBA" id="ARBA00004806"/>
    </source>
</evidence>
<keyword evidence="8" id="KW-1133">Transmembrane helix</keyword>
<evidence type="ECO:0000313" key="12">
    <source>
        <dbReference type="Proteomes" id="UP000029999"/>
    </source>
</evidence>
<evidence type="ECO:0000256" key="4">
    <source>
        <dbReference type="ARBA" id="ARBA00022679"/>
    </source>
</evidence>
<keyword evidence="7 11" id="KW-0418">Kinase</keyword>
<dbReference type="GO" id="GO:0004020">
    <property type="term" value="F:adenylylsulfate kinase activity"/>
    <property type="evidence" value="ECO:0007669"/>
    <property type="project" value="UniProtKB-EC"/>
</dbReference>
<dbReference type="EC" id="2.7.1.25" evidence="3 7"/>
<comment type="pathway">
    <text evidence="2 7">Sulfur metabolism; hydrogen sulfide biosynthesis; sulfite from sulfate: step 2/3.</text>
</comment>
<accession>A0A0A0BES9</accession>
<comment type="catalytic activity">
    <reaction evidence="1 7">
        <text>adenosine 5'-phosphosulfate + ATP = 3'-phosphoadenylyl sulfate + ADP + H(+)</text>
        <dbReference type="Rhea" id="RHEA:24152"/>
        <dbReference type="ChEBI" id="CHEBI:15378"/>
        <dbReference type="ChEBI" id="CHEBI:30616"/>
        <dbReference type="ChEBI" id="CHEBI:58243"/>
        <dbReference type="ChEBI" id="CHEBI:58339"/>
        <dbReference type="ChEBI" id="CHEBI:456216"/>
        <dbReference type="EC" id="2.7.1.25"/>
    </reaction>
</comment>
<dbReference type="GO" id="GO:0019379">
    <property type="term" value="P:sulfate assimilation, phosphoadenylyl sulfate reduction by phosphoadenylyl-sulfate reductase (thioredoxin)"/>
    <property type="evidence" value="ECO:0007669"/>
    <property type="project" value="TreeGrafter"/>
</dbReference>
<proteinExistence type="inferred from homology"/>
<dbReference type="GO" id="GO:0010134">
    <property type="term" value="P:sulfate assimilation via adenylyl sulfate reduction"/>
    <property type="evidence" value="ECO:0007669"/>
    <property type="project" value="TreeGrafter"/>
</dbReference>
<evidence type="ECO:0000313" key="11">
    <source>
        <dbReference type="EMBL" id="KGM06370.1"/>
    </source>
</evidence>
<evidence type="ECO:0000256" key="7">
    <source>
        <dbReference type="RuleBase" id="RU004347"/>
    </source>
</evidence>
<protein>
    <recommendedName>
        <fullName evidence="3 7">Adenylyl-sulfate kinase</fullName>
        <ecNumber evidence="3 7">2.7.1.25</ecNumber>
    </recommendedName>
</protein>
<dbReference type="EMBL" id="JRQD01000005">
    <property type="protein sequence ID" value="KGM06370.1"/>
    <property type="molecule type" value="Genomic_DNA"/>
</dbReference>
<evidence type="ECO:0000256" key="6">
    <source>
        <dbReference type="ARBA" id="ARBA00022840"/>
    </source>
</evidence>
<keyword evidence="6 7" id="KW-0067">ATP-binding</keyword>
<feature type="domain" description="APS kinase" evidence="9">
    <location>
        <begin position="73"/>
        <end position="218"/>
    </location>
</feature>
<dbReference type="GO" id="GO:0005524">
    <property type="term" value="F:ATP binding"/>
    <property type="evidence" value="ECO:0007669"/>
    <property type="project" value="UniProtKB-KW"/>
</dbReference>
<dbReference type="GO" id="GO:0070814">
    <property type="term" value="P:hydrogen sulfide biosynthetic process"/>
    <property type="evidence" value="ECO:0007669"/>
    <property type="project" value="UniProtKB-UniPathway"/>
</dbReference>
<dbReference type="CDD" id="cd02027">
    <property type="entry name" value="APSK"/>
    <property type="match status" value="1"/>
</dbReference>
<keyword evidence="5 7" id="KW-0547">Nucleotide-binding</keyword>
<dbReference type="InterPro" id="IPR002891">
    <property type="entry name" value="APS"/>
</dbReference>
<evidence type="ECO:0000259" key="9">
    <source>
        <dbReference type="Pfam" id="PF01583"/>
    </source>
</evidence>
<comment type="function">
    <text evidence="7">Catalyzes the synthesis of activated sulfate.</text>
</comment>
<dbReference type="GO" id="GO:0004781">
    <property type="term" value="F:sulfate adenylyltransferase (ATP) activity"/>
    <property type="evidence" value="ECO:0007669"/>
    <property type="project" value="TreeGrafter"/>
</dbReference>
<dbReference type="InterPro" id="IPR027417">
    <property type="entry name" value="P-loop_NTPase"/>
</dbReference>
<dbReference type="Pfam" id="PF01583">
    <property type="entry name" value="APS_kinase"/>
    <property type="match status" value="1"/>
</dbReference>
<dbReference type="PANTHER" id="PTHR42700:SF1">
    <property type="entry name" value="SULFATE ADENYLYLTRANSFERASE"/>
    <property type="match status" value="1"/>
</dbReference>
<dbReference type="SUPFAM" id="SSF52540">
    <property type="entry name" value="P-loop containing nucleoside triphosphate hydrolases"/>
    <property type="match status" value="1"/>
</dbReference>
<gene>
    <name evidence="11" type="ORF">LP43_2245</name>
</gene>
<dbReference type="GO" id="GO:0005737">
    <property type="term" value="C:cytoplasm"/>
    <property type="evidence" value="ECO:0007669"/>
    <property type="project" value="TreeGrafter"/>
</dbReference>
<keyword evidence="8" id="KW-0812">Transmembrane</keyword>
<organism evidence="11 12">
    <name type="scientific">Methylophaga thiooxydans</name>
    <dbReference type="NCBI Taxonomy" id="392484"/>
    <lineage>
        <taxon>Bacteria</taxon>
        <taxon>Pseudomonadati</taxon>
        <taxon>Pseudomonadota</taxon>
        <taxon>Gammaproteobacteria</taxon>
        <taxon>Thiotrichales</taxon>
        <taxon>Piscirickettsiaceae</taxon>
        <taxon>Methylophaga</taxon>
    </lineage>
</organism>
<dbReference type="InterPro" id="IPR018638">
    <property type="entry name" value="DUF2061_membrane"/>
</dbReference>
<dbReference type="RefSeq" id="WP_036315233.1">
    <property type="nucleotide sequence ID" value="NZ_JRQD01000005.1"/>
</dbReference>
<dbReference type="PANTHER" id="PTHR42700">
    <property type="entry name" value="SULFATE ADENYLYLTRANSFERASE"/>
    <property type="match status" value="1"/>
</dbReference>
<feature type="domain" description="DUF2061" evidence="10">
    <location>
        <begin position="10"/>
        <end position="61"/>
    </location>
</feature>
<dbReference type="InterPro" id="IPR059117">
    <property type="entry name" value="APS_kinase_dom"/>
</dbReference>
<sequence length="241" mass="27794">MFRETNSRSIVKGITWRVLATTTTVIIVYVFFGRLDLAIAAGILESVLKVALYWAHERGWHKIRWGRERISPFNLWFTGLPSSGKTTIADAVFVELEKLHIPLERIDSKDIRDLIPNIGYSREERNRHLKRVGHLIQTLQNNSISTVASFISPYRESRKALREMVHNNIVVYIKADIETCKKRDTHGNYDKALAGEYPNFTGISDVYEEPKHAEIIIDTDLLSVEEAVKIITNYVKKHYIK</sequence>
<evidence type="ECO:0000256" key="8">
    <source>
        <dbReference type="SAM" id="Phobius"/>
    </source>
</evidence>
<evidence type="ECO:0000256" key="5">
    <source>
        <dbReference type="ARBA" id="ARBA00022741"/>
    </source>
</evidence>
<comment type="similarity">
    <text evidence="7">Belongs to the APS kinase family.</text>
</comment>
<evidence type="ECO:0000256" key="1">
    <source>
        <dbReference type="ARBA" id="ARBA00001823"/>
    </source>
</evidence>
<dbReference type="Pfam" id="PF09834">
    <property type="entry name" value="DUF2061"/>
    <property type="match status" value="1"/>
</dbReference>
<reference evidence="11 12" key="1">
    <citation type="submission" date="2014-09" db="EMBL/GenBank/DDBJ databases">
        <authorList>
            <person name="Grob C."/>
            <person name="Taubert M."/>
            <person name="Howat A.M."/>
            <person name="Burns O.J."/>
            <person name="Dixon J.L."/>
            <person name="Chen Y."/>
            <person name="Murrell J.C."/>
        </authorList>
    </citation>
    <scope>NUCLEOTIDE SEQUENCE [LARGE SCALE GENOMIC DNA]</scope>
    <source>
        <strain evidence="11">L4</strain>
    </source>
</reference>
<evidence type="ECO:0000256" key="3">
    <source>
        <dbReference type="ARBA" id="ARBA00012121"/>
    </source>
</evidence>
<comment type="caution">
    <text evidence="11">The sequence shown here is derived from an EMBL/GenBank/DDBJ whole genome shotgun (WGS) entry which is preliminary data.</text>
</comment>
<dbReference type="Gene3D" id="3.40.50.300">
    <property type="entry name" value="P-loop containing nucleotide triphosphate hydrolases"/>
    <property type="match status" value="1"/>
</dbReference>
<name>A0A0A0BES9_9GAMM</name>
<dbReference type="Proteomes" id="UP000029999">
    <property type="component" value="Unassembled WGS sequence"/>
</dbReference>